<dbReference type="EMBL" id="BLXX01000011">
    <property type="protein sequence ID" value="GFO60980.1"/>
    <property type="molecule type" value="Genomic_DNA"/>
</dbReference>
<name>A0A6V8MLS6_9BACT</name>
<comment type="caution">
    <text evidence="1">The sequence shown here is derived from an EMBL/GenBank/DDBJ whole genome shotgun (WGS) entry which is preliminary data.</text>
</comment>
<evidence type="ECO:0000313" key="1">
    <source>
        <dbReference type="EMBL" id="GFO60980.1"/>
    </source>
</evidence>
<accession>A0A6V8MLS6</accession>
<dbReference type="AlphaFoldDB" id="A0A6V8MLS6"/>
<sequence length="57" mass="6513">MLQYKVVELGDVTDETIEEALNGLTAQGWKFDTLQFAMRDSSRRPAMAFVIFTKEVD</sequence>
<proteinExistence type="predicted"/>
<dbReference type="RefSeq" id="WP_183355783.1">
    <property type="nucleotide sequence ID" value="NZ_BLXX01000011.1"/>
</dbReference>
<organism evidence="1 2">
    <name type="scientific">Geomonas silvestris</name>
    <dbReference type="NCBI Taxonomy" id="2740184"/>
    <lineage>
        <taxon>Bacteria</taxon>
        <taxon>Pseudomonadati</taxon>
        <taxon>Thermodesulfobacteriota</taxon>
        <taxon>Desulfuromonadia</taxon>
        <taxon>Geobacterales</taxon>
        <taxon>Geobacteraceae</taxon>
        <taxon>Geomonas</taxon>
    </lineage>
</organism>
<keyword evidence="2" id="KW-1185">Reference proteome</keyword>
<reference evidence="2" key="1">
    <citation type="submission" date="2020-06" db="EMBL/GenBank/DDBJ databases">
        <title>Draft genomic sequence of Geomonas sp. Red330.</title>
        <authorList>
            <person name="Itoh H."/>
            <person name="Zhenxing X."/>
            <person name="Ushijima N."/>
            <person name="Masuda Y."/>
            <person name="Shiratori Y."/>
            <person name="Senoo K."/>
        </authorList>
    </citation>
    <scope>NUCLEOTIDE SEQUENCE [LARGE SCALE GENOMIC DNA]</scope>
    <source>
        <strain evidence="2">Red330</strain>
    </source>
</reference>
<gene>
    <name evidence="1" type="ORF">GMST_33050</name>
</gene>
<dbReference type="Proteomes" id="UP000556026">
    <property type="component" value="Unassembled WGS sequence"/>
</dbReference>
<evidence type="ECO:0000313" key="2">
    <source>
        <dbReference type="Proteomes" id="UP000556026"/>
    </source>
</evidence>
<protein>
    <submittedName>
        <fullName evidence="1">DUF4177 domain-containing protein</fullName>
    </submittedName>
</protein>